<dbReference type="RefSeq" id="WP_339586610.1">
    <property type="nucleotide sequence ID" value="NZ_JBBHJZ010000001.1"/>
</dbReference>
<dbReference type="SMART" id="SM00829">
    <property type="entry name" value="PKS_ER"/>
    <property type="match status" value="1"/>
</dbReference>
<dbReference type="EC" id="1.-.-.-" evidence="2"/>
<gene>
    <name evidence="2" type="ORF">WG901_00400</name>
</gene>
<dbReference type="GO" id="GO:0016491">
    <property type="term" value="F:oxidoreductase activity"/>
    <property type="evidence" value="ECO:0007669"/>
    <property type="project" value="UniProtKB-KW"/>
</dbReference>
<evidence type="ECO:0000259" key="1">
    <source>
        <dbReference type="SMART" id="SM00829"/>
    </source>
</evidence>
<dbReference type="PANTHER" id="PTHR43677:SF4">
    <property type="entry name" value="QUINONE OXIDOREDUCTASE-LIKE PROTEIN 2"/>
    <property type="match status" value="1"/>
</dbReference>
<protein>
    <submittedName>
        <fullName evidence="2">NADPH:quinone oxidoreductase family protein</fullName>
        <ecNumber evidence="2">1.-.-.-</ecNumber>
    </submittedName>
</protein>
<evidence type="ECO:0000313" key="2">
    <source>
        <dbReference type="EMBL" id="MEJ5975079.1"/>
    </source>
</evidence>
<dbReference type="InterPro" id="IPR011032">
    <property type="entry name" value="GroES-like_sf"/>
</dbReference>
<evidence type="ECO:0000313" key="3">
    <source>
        <dbReference type="Proteomes" id="UP001361239"/>
    </source>
</evidence>
<dbReference type="InterPro" id="IPR036291">
    <property type="entry name" value="NAD(P)-bd_dom_sf"/>
</dbReference>
<name>A0ABU8RQK5_9SPHN</name>
<accession>A0ABU8RQK5</accession>
<dbReference type="PANTHER" id="PTHR43677">
    <property type="entry name" value="SHORT-CHAIN DEHYDROGENASE/REDUCTASE"/>
    <property type="match status" value="1"/>
</dbReference>
<organism evidence="2 3">
    <name type="scientific">Novosphingobium anseongense</name>
    <dbReference type="NCBI Taxonomy" id="3133436"/>
    <lineage>
        <taxon>Bacteria</taxon>
        <taxon>Pseudomonadati</taxon>
        <taxon>Pseudomonadota</taxon>
        <taxon>Alphaproteobacteria</taxon>
        <taxon>Sphingomonadales</taxon>
        <taxon>Sphingomonadaceae</taxon>
        <taxon>Novosphingobium</taxon>
    </lineage>
</organism>
<dbReference type="InterPro" id="IPR013154">
    <property type="entry name" value="ADH-like_N"/>
</dbReference>
<keyword evidence="3" id="KW-1185">Reference proteome</keyword>
<dbReference type="SUPFAM" id="SSF50129">
    <property type="entry name" value="GroES-like"/>
    <property type="match status" value="1"/>
</dbReference>
<dbReference type="InterPro" id="IPR013149">
    <property type="entry name" value="ADH-like_C"/>
</dbReference>
<dbReference type="EMBL" id="JBBHJZ010000001">
    <property type="protein sequence ID" value="MEJ5975079.1"/>
    <property type="molecule type" value="Genomic_DNA"/>
</dbReference>
<sequence length="328" mass="33968">MTALLCEEHGPPEALKLRSDAPVPQPGPGEVLIKIHAAGLNFPDSLIIFDKYQFKPALPFAPGGELSGTVTALGEGVTGFALGDTVSALTNWGAFAEYVVAKAASTTPIPDGVDLDVAAAITLAHGTSHHALKQRANLQPGETLLVLGASGGVGLAAVEIGKAMGARVIAAASTEEKLAIAKAHGADETINYTTADLKTAVKALAPKGVDVIYDPVGDKLADPAFRTIGWGGRYLVIGFAGGEIPKLPLNLPLIKGASIVGVFWGDFVARTPDLHQQNMAELYAMLAEGRIKPLISARYPLAQGGEAIRAMMDRQVTGKVIVKAGETA</sequence>
<comment type="caution">
    <text evidence="2">The sequence shown here is derived from an EMBL/GenBank/DDBJ whole genome shotgun (WGS) entry which is preliminary data.</text>
</comment>
<dbReference type="SUPFAM" id="SSF51735">
    <property type="entry name" value="NAD(P)-binding Rossmann-fold domains"/>
    <property type="match status" value="1"/>
</dbReference>
<dbReference type="InterPro" id="IPR051397">
    <property type="entry name" value="Zn-ADH-like_protein"/>
</dbReference>
<dbReference type="CDD" id="cd08241">
    <property type="entry name" value="QOR1"/>
    <property type="match status" value="1"/>
</dbReference>
<dbReference type="Proteomes" id="UP001361239">
    <property type="component" value="Unassembled WGS sequence"/>
</dbReference>
<dbReference type="Pfam" id="PF08240">
    <property type="entry name" value="ADH_N"/>
    <property type="match status" value="1"/>
</dbReference>
<feature type="domain" description="Enoyl reductase (ER)" evidence="1">
    <location>
        <begin position="10"/>
        <end position="322"/>
    </location>
</feature>
<reference evidence="2 3" key="1">
    <citation type="submission" date="2024-03" db="EMBL/GenBank/DDBJ databases">
        <authorList>
            <person name="Jo J.-H."/>
        </authorList>
    </citation>
    <scope>NUCLEOTIDE SEQUENCE [LARGE SCALE GENOMIC DNA]</scope>
    <source>
        <strain evidence="2 3">PS1R-30</strain>
    </source>
</reference>
<proteinExistence type="predicted"/>
<dbReference type="Gene3D" id="3.90.180.10">
    <property type="entry name" value="Medium-chain alcohol dehydrogenases, catalytic domain"/>
    <property type="match status" value="1"/>
</dbReference>
<dbReference type="InterPro" id="IPR020843">
    <property type="entry name" value="ER"/>
</dbReference>
<keyword evidence="2" id="KW-0560">Oxidoreductase</keyword>
<dbReference type="Gene3D" id="3.40.50.720">
    <property type="entry name" value="NAD(P)-binding Rossmann-like Domain"/>
    <property type="match status" value="1"/>
</dbReference>
<dbReference type="Pfam" id="PF00107">
    <property type="entry name" value="ADH_zinc_N"/>
    <property type="match status" value="1"/>
</dbReference>